<dbReference type="InterPro" id="IPR001283">
    <property type="entry name" value="CRISP-related"/>
</dbReference>
<evidence type="ECO:0000259" key="1">
    <source>
        <dbReference type="SMART" id="SM00198"/>
    </source>
</evidence>
<evidence type="ECO:0000313" key="3">
    <source>
        <dbReference type="Proteomes" id="UP000053660"/>
    </source>
</evidence>
<dbReference type="PANTHER" id="PTHR10334">
    <property type="entry name" value="CYSTEINE-RICH SECRETORY PROTEIN-RELATED"/>
    <property type="match status" value="1"/>
</dbReference>
<reference evidence="2 3" key="1">
    <citation type="submission" date="2014-03" db="EMBL/GenBank/DDBJ databases">
        <title>Draft genome of the hookworm Oesophagostomum dentatum.</title>
        <authorList>
            <person name="Mitreva M."/>
        </authorList>
    </citation>
    <scope>NUCLEOTIDE SEQUENCE [LARGE SCALE GENOMIC DNA]</scope>
    <source>
        <strain evidence="2 3">OD-Hann</strain>
    </source>
</reference>
<proteinExistence type="predicted"/>
<dbReference type="SUPFAM" id="SSF55797">
    <property type="entry name" value="PR-1-like"/>
    <property type="match status" value="1"/>
</dbReference>
<dbReference type="CDD" id="cd05380">
    <property type="entry name" value="CAP_euk"/>
    <property type="match status" value="1"/>
</dbReference>
<dbReference type="InterPro" id="IPR014044">
    <property type="entry name" value="CAP_dom"/>
</dbReference>
<dbReference type="AlphaFoldDB" id="A0A0B1TGK6"/>
<accession>A0A0B1TGK6</accession>
<feature type="domain" description="SCP" evidence="1">
    <location>
        <begin position="10"/>
        <end position="165"/>
    </location>
</feature>
<organism evidence="2 3">
    <name type="scientific">Oesophagostomum dentatum</name>
    <name type="common">Nodular worm</name>
    <dbReference type="NCBI Taxonomy" id="61180"/>
    <lineage>
        <taxon>Eukaryota</taxon>
        <taxon>Metazoa</taxon>
        <taxon>Ecdysozoa</taxon>
        <taxon>Nematoda</taxon>
        <taxon>Chromadorea</taxon>
        <taxon>Rhabditida</taxon>
        <taxon>Rhabditina</taxon>
        <taxon>Rhabditomorpha</taxon>
        <taxon>Strongyloidea</taxon>
        <taxon>Strongylidae</taxon>
        <taxon>Oesophagostomum</taxon>
    </lineage>
</organism>
<dbReference type="InterPro" id="IPR035940">
    <property type="entry name" value="CAP_sf"/>
</dbReference>
<dbReference type="EMBL" id="KN549677">
    <property type="protein sequence ID" value="KHJ96404.1"/>
    <property type="molecule type" value="Genomic_DNA"/>
</dbReference>
<dbReference type="Proteomes" id="UP000053660">
    <property type="component" value="Unassembled WGS sequence"/>
</dbReference>
<dbReference type="Gene3D" id="3.40.33.10">
    <property type="entry name" value="CAP"/>
    <property type="match status" value="1"/>
</dbReference>
<dbReference type="SMART" id="SM00198">
    <property type="entry name" value="SCP"/>
    <property type="match status" value="1"/>
</dbReference>
<gene>
    <name evidence="2" type="ORF">OESDEN_03638</name>
</gene>
<name>A0A0B1TGK6_OESDE</name>
<protein>
    <submittedName>
        <fullName evidence="2">SCP-like protein</fullName>
    </submittedName>
</protein>
<sequence length="197" mass="21735">MCSTTEVSDAIRIQYLDTHNVRRNVLATGKITDAFGKITLPTASNMLKLRWDCALEKEAIDYISTCPMSTYAKKNDQESGENFFRSAMSSYPTPRDAVKKAITEWWKVYRSYSTPGANAMFLSAHLNSPVASYTMMGWATNQYLGCAIGICGTDYVAVCRYNRMRPNTINYPQYTVGAPCSACPAGTTCVSGMGLCN</sequence>
<dbReference type="Pfam" id="PF00188">
    <property type="entry name" value="CAP"/>
    <property type="match status" value="1"/>
</dbReference>
<keyword evidence="3" id="KW-1185">Reference proteome</keyword>
<evidence type="ECO:0000313" key="2">
    <source>
        <dbReference type="EMBL" id="KHJ96404.1"/>
    </source>
</evidence>
<dbReference type="OrthoDB" id="5874910at2759"/>